<accession>A0AAE9ZXD3</accession>
<evidence type="ECO:0000259" key="6">
    <source>
        <dbReference type="Pfam" id="PF04932"/>
    </source>
</evidence>
<evidence type="ECO:0000256" key="5">
    <source>
        <dbReference type="SAM" id="Phobius"/>
    </source>
</evidence>
<feature type="transmembrane region" description="Helical" evidence="5">
    <location>
        <begin position="12"/>
        <end position="28"/>
    </location>
</feature>
<feature type="transmembrane region" description="Helical" evidence="5">
    <location>
        <begin position="114"/>
        <end position="134"/>
    </location>
</feature>
<dbReference type="AlphaFoldDB" id="A0AAE9ZXD3"/>
<keyword evidence="8" id="KW-1185">Reference proteome</keyword>
<dbReference type="RefSeq" id="WP_330928224.1">
    <property type="nucleotide sequence ID" value="NZ_CP119075.1"/>
</dbReference>
<dbReference type="EMBL" id="CP119075">
    <property type="protein sequence ID" value="WED65246.1"/>
    <property type="molecule type" value="Genomic_DNA"/>
</dbReference>
<dbReference type="KEGG" id="slom:PXH66_00055"/>
<dbReference type="InterPro" id="IPR007016">
    <property type="entry name" value="O-antigen_ligase-rel_domated"/>
</dbReference>
<feature type="transmembrane region" description="Helical" evidence="5">
    <location>
        <begin position="397"/>
        <end position="416"/>
    </location>
</feature>
<dbReference type="GO" id="GO:0016020">
    <property type="term" value="C:membrane"/>
    <property type="evidence" value="ECO:0007669"/>
    <property type="project" value="UniProtKB-SubCell"/>
</dbReference>
<organism evidence="7 8">
    <name type="scientific">Synoicihabitans lomoniglobus</name>
    <dbReference type="NCBI Taxonomy" id="2909285"/>
    <lineage>
        <taxon>Bacteria</taxon>
        <taxon>Pseudomonadati</taxon>
        <taxon>Verrucomicrobiota</taxon>
        <taxon>Opitutia</taxon>
        <taxon>Opitutales</taxon>
        <taxon>Opitutaceae</taxon>
        <taxon>Synoicihabitans</taxon>
    </lineage>
</organism>
<feature type="transmembrane region" description="Helical" evidence="5">
    <location>
        <begin position="436"/>
        <end position="464"/>
    </location>
</feature>
<evidence type="ECO:0000313" key="8">
    <source>
        <dbReference type="Proteomes" id="UP001218638"/>
    </source>
</evidence>
<feature type="domain" description="O-antigen ligase-related" evidence="6">
    <location>
        <begin position="243"/>
        <end position="410"/>
    </location>
</feature>
<protein>
    <submittedName>
        <fullName evidence="7">O-antigen ligase family protein</fullName>
    </submittedName>
</protein>
<gene>
    <name evidence="7" type="ORF">PXH66_00055</name>
</gene>
<feature type="transmembrane region" description="Helical" evidence="5">
    <location>
        <begin position="58"/>
        <end position="76"/>
    </location>
</feature>
<dbReference type="InterPro" id="IPR051533">
    <property type="entry name" value="WaaL-like"/>
</dbReference>
<feature type="transmembrane region" description="Helical" evidence="5">
    <location>
        <begin position="278"/>
        <end position="297"/>
    </location>
</feature>
<feature type="transmembrane region" description="Helical" evidence="5">
    <location>
        <begin position="210"/>
        <end position="230"/>
    </location>
</feature>
<sequence>MTTLAPVWRTRLFTGTGVLLALVAGYHVAQGSLLWPAAMVAASLAVVASLMRTTRLQAWILASLVAGYVVGNRGFAQLTLLPGLPLLPAEAGLIVLVGLQVIQRATRGAAGYRVGGLEILIVVWMVIGAVRFAFDFPRHGFFAARDFATVYYAAFFFLAQNWVRRAPELKEVLLKTVRISAVVLLFTHRLVELFPGFFFDVLQINGAPLIYYKADLVGMFLAMGAIVQYLRFEQKGGWYRPILAAAMVFEVINTDNRAAMLALVVGGGWLMLGRRWKLTAWVGTAAVLGVLGTLWVARITNTPWQQTPLLGLYEKAISVVDPAGHRRYQGEDTFNKGANNQYRLVWWELVTRETWETNPVLGLGFGHDLASEFMQTYYANVSEDYNVRSPHSIIMTVFARMGLVGLAAYLAIIVVITKRTWHVVHTEDRLALPFWLSGWTILVTACFGVVLEGPMGAVIFWLMLGTANGLSTLPSAETAAPELTAVEPDDASGATKAPATP</sequence>
<dbReference type="GO" id="GO:0016874">
    <property type="term" value="F:ligase activity"/>
    <property type="evidence" value="ECO:0007669"/>
    <property type="project" value="UniProtKB-KW"/>
</dbReference>
<keyword evidence="4 5" id="KW-0472">Membrane</keyword>
<proteinExistence type="predicted"/>
<name>A0AAE9ZXD3_9BACT</name>
<dbReference type="Proteomes" id="UP001218638">
    <property type="component" value="Chromosome"/>
</dbReference>
<evidence type="ECO:0000256" key="2">
    <source>
        <dbReference type="ARBA" id="ARBA00022692"/>
    </source>
</evidence>
<keyword evidence="7" id="KW-0436">Ligase</keyword>
<feature type="transmembrane region" description="Helical" evidence="5">
    <location>
        <begin position="34"/>
        <end position="51"/>
    </location>
</feature>
<evidence type="ECO:0000256" key="4">
    <source>
        <dbReference type="ARBA" id="ARBA00023136"/>
    </source>
</evidence>
<dbReference type="PANTHER" id="PTHR37422">
    <property type="entry name" value="TEICHURONIC ACID BIOSYNTHESIS PROTEIN TUAE"/>
    <property type="match status" value="1"/>
</dbReference>
<keyword evidence="2 5" id="KW-0812">Transmembrane</keyword>
<evidence type="ECO:0000313" key="7">
    <source>
        <dbReference type="EMBL" id="WED65246.1"/>
    </source>
</evidence>
<feature type="transmembrane region" description="Helical" evidence="5">
    <location>
        <begin position="172"/>
        <end position="190"/>
    </location>
</feature>
<evidence type="ECO:0000256" key="1">
    <source>
        <dbReference type="ARBA" id="ARBA00004141"/>
    </source>
</evidence>
<keyword evidence="3 5" id="KW-1133">Transmembrane helix</keyword>
<evidence type="ECO:0000256" key="3">
    <source>
        <dbReference type="ARBA" id="ARBA00022989"/>
    </source>
</evidence>
<dbReference type="Pfam" id="PF04932">
    <property type="entry name" value="Wzy_C"/>
    <property type="match status" value="1"/>
</dbReference>
<reference evidence="7" key="1">
    <citation type="submission" date="2023-03" db="EMBL/GenBank/DDBJ databases">
        <title>Lomoglobus Profundus gen. nov., sp. nov., a novel member of the phylum Verrucomicrobia, isolated from deep-marine sediment of South China Sea.</title>
        <authorList>
            <person name="Ahmad T."/>
            <person name="Ishaq S.E."/>
            <person name="Wang F."/>
        </authorList>
    </citation>
    <scope>NUCLEOTIDE SEQUENCE</scope>
    <source>
        <strain evidence="7">LMO-M01</strain>
    </source>
</reference>
<comment type="subcellular location">
    <subcellularLocation>
        <location evidence="1">Membrane</location>
        <topology evidence="1">Multi-pass membrane protein</topology>
    </subcellularLocation>
</comment>
<feature type="transmembrane region" description="Helical" evidence="5">
    <location>
        <begin position="82"/>
        <end position="102"/>
    </location>
</feature>
<feature type="transmembrane region" description="Helical" evidence="5">
    <location>
        <begin position="140"/>
        <end position="160"/>
    </location>
</feature>
<dbReference type="PANTHER" id="PTHR37422:SF13">
    <property type="entry name" value="LIPOPOLYSACCHARIDE BIOSYNTHESIS PROTEIN PA4999-RELATED"/>
    <property type="match status" value="1"/>
</dbReference>